<organism evidence="2 3">
    <name type="scientific">Phyllosticta capitalensis</name>
    <dbReference type="NCBI Taxonomy" id="121624"/>
    <lineage>
        <taxon>Eukaryota</taxon>
        <taxon>Fungi</taxon>
        <taxon>Dikarya</taxon>
        <taxon>Ascomycota</taxon>
        <taxon>Pezizomycotina</taxon>
        <taxon>Dothideomycetes</taxon>
        <taxon>Dothideomycetes incertae sedis</taxon>
        <taxon>Botryosphaeriales</taxon>
        <taxon>Phyllostictaceae</taxon>
        <taxon>Phyllosticta</taxon>
    </lineage>
</organism>
<protein>
    <submittedName>
        <fullName evidence="2">Uncharacterized protein</fullName>
    </submittedName>
</protein>
<dbReference type="Proteomes" id="UP001492380">
    <property type="component" value="Unassembled WGS sequence"/>
</dbReference>
<comment type="caution">
    <text evidence="2">The sequence shown here is derived from an EMBL/GenBank/DDBJ whole genome shotgun (WGS) entry which is preliminary data.</text>
</comment>
<evidence type="ECO:0000256" key="1">
    <source>
        <dbReference type="SAM" id="MobiDB-lite"/>
    </source>
</evidence>
<evidence type="ECO:0000313" key="3">
    <source>
        <dbReference type="Proteomes" id="UP001492380"/>
    </source>
</evidence>
<gene>
    <name evidence="2" type="ORF">HDK90DRAFT_265287</name>
</gene>
<reference evidence="2 3" key="1">
    <citation type="submission" date="2024-04" db="EMBL/GenBank/DDBJ databases">
        <title>Phyllosticta paracitricarpa is synonymous to the EU quarantine fungus P. citricarpa based on phylogenomic analyses.</title>
        <authorList>
            <consortium name="Lawrence Berkeley National Laboratory"/>
            <person name="Van Ingen-Buijs V.A."/>
            <person name="Van Westerhoven A.C."/>
            <person name="Haridas S."/>
            <person name="Skiadas P."/>
            <person name="Martin F."/>
            <person name="Groenewald J.Z."/>
            <person name="Crous P.W."/>
            <person name="Seidl M.F."/>
        </authorList>
    </citation>
    <scope>NUCLEOTIDE SEQUENCE [LARGE SCALE GENOMIC DNA]</scope>
    <source>
        <strain evidence="2 3">CBS 123374</strain>
    </source>
</reference>
<dbReference type="EMBL" id="JBBWRZ010000006">
    <property type="protein sequence ID" value="KAK8233402.1"/>
    <property type="molecule type" value="Genomic_DNA"/>
</dbReference>
<keyword evidence="3" id="KW-1185">Reference proteome</keyword>
<feature type="region of interest" description="Disordered" evidence="1">
    <location>
        <begin position="1"/>
        <end position="29"/>
    </location>
</feature>
<accession>A0ABR1YLM6</accession>
<proteinExistence type="predicted"/>
<evidence type="ECO:0000313" key="2">
    <source>
        <dbReference type="EMBL" id="KAK8233402.1"/>
    </source>
</evidence>
<sequence>MPMPPWPSPNSLSRQREHSTRGPSVNGPVVGCDSTSDGTALTTSPVEPFRRCCCCCSAAAATKRQPSQEALTRCVLRLALPLFRLQPTEQQCGVAKWMLLLLLLLVARCTVTIRSCSNSWGNGQGATYADVIDRPCPEPPSFHPLCLLRIARPAKSTKWEVWPWTEPLSTDVRARYVVDNPVVVGLVGHLNCCRCLPARHWRTNALESTSGLNSPRVDGKAAVLRTWPLKLGQRDEATVCRSR</sequence>
<name>A0ABR1YLM6_9PEZI</name>